<sequence>MLQDMPVSPPLAQPFDTQSFPDTALFLGVGDASSAELGNSACVLQCRSVPWLLIDCGHDTLCRYEKAFPDSLPSAVFITHLHYDHIGGLEQLYFKAAISEHKVRLYVPVFLVQQLCAMLRYTKLAEAKVDVWHTFVLHPVSESFWHLGVKLWTYPVRHHAPNSAFALHIPSIVFYSGDTRPIPELLTHVSSDGEVILHDCAVKGNPSHSGIEDLIREYSHSQLNRLWAYHYHSEQDRNAFVQAGLKYARAMQPIQLTKHSQNLPI</sequence>
<dbReference type="PANTHER" id="PTHR42663">
    <property type="entry name" value="HYDROLASE C777.06C-RELATED-RELATED"/>
    <property type="match status" value="1"/>
</dbReference>
<reference evidence="2 3" key="1">
    <citation type="submission" date="2023-05" db="EMBL/GenBank/DDBJ databases">
        <title>Pseudoalteromonas ardens sp. nov., Pseudoalteromonas obscura sp. nov., and Pseudoalteromonas umbrosa sp. nov., isolated from the coral Montipora capitata.</title>
        <authorList>
            <person name="Thomas E.M."/>
            <person name="Smith E.M."/>
            <person name="Papke E."/>
            <person name="Shlafstein M.D."/>
            <person name="Oline D.K."/>
            <person name="Videau P."/>
            <person name="Saw J.H."/>
            <person name="Strangman W.K."/>
            <person name="Ushijima B."/>
        </authorList>
    </citation>
    <scope>NUCLEOTIDE SEQUENCE [LARGE SCALE GENOMIC DNA]</scope>
    <source>
        <strain evidence="2 3">P94</strain>
    </source>
</reference>
<dbReference type="EMBL" id="JASJUT010000007">
    <property type="protein sequence ID" value="MDK2596769.1"/>
    <property type="molecule type" value="Genomic_DNA"/>
</dbReference>
<feature type="domain" description="Metallo-beta-lactamase" evidence="1">
    <location>
        <begin position="38"/>
        <end position="208"/>
    </location>
</feature>
<dbReference type="Proteomes" id="UP001231915">
    <property type="component" value="Unassembled WGS sequence"/>
</dbReference>
<dbReference type="InterPro" id="IPR036866">
    <property type="entry name" value="RibonucZ/Hydroxyglut_hydro"/>
</dbReference>
<dbReference type="SMART" id="SM00849">
    <property type="entry name" value="Lactamase_B"/>
    <property type="match status" value="1"/>
</dbReference>
<dbReference type="RefSeq" id="WP_284137918.1">
    <property type="nucleotide sequence ID" value="NZ_JASJUT010000007.1"/>
</dbReference>
<organism evidence="2 3">
    <name type="scientific">Pseudoalteromonas obscura</name>
    <dbReference type="NCBI Taxonomy" id="3048491"/>
    <lineage>
        <taxon>Bacteria</taxon>
        <taxon>Pseudomonadati</taxon>
        <taxon>Pseudomonadota</taxon>
        <taxon>Gammaproteobacteria</taxon>
        <taxon>Alteromonadales</taxon>
        <taxon>Pseudoalteromonadaceae</taxon>
        <taxon>Pseudoalteromonas</taxon>
    </lineage>
</organism>
<evidence type="ECO:0000313" key="2">
    <source>
        <dbReference type="EMBL" id="MDK2596769.1"/>
    </source>
</evidence>
<comment type="caution">
    <text evidence="2">The sequence shown here is derived from an EMBL/GenBank/DDBJ whole genome shotgun (WGS) entry which is preliminary data.</text>
</comment>
<dbReference type="SUPFAM" id="SSF56281">
    <property type="entry name" value="Metallo-hydrolase/oxidoreductase"/>
    <property type="match status" value="1"/>
</dbReference>
<evidence type="ECO:0000259" key="1">
    <source>
        <dbReference type="SMART" id="SM00849"/>
    </source>
</evidence>
<dbReference type="Gene3D" id="3.60.15.10">
    <property type="entry name" value="Ribonuclease Z/Hydroxyacylglutathione hydrolase-like"/>
    <property type="match status" value="1"/>
</dbReference>
<keyword evidence="3" id="KW-1185">Reference proteome</keyword>
<dbReference type="InterPro" id="IPR001279">
    <property type="entry name" value="Metallo-B-lactamas"/>
</dbReference>
<proteinExistence type="predicted"/>
<dbReference type="Pfam" id="PF23023">
    <property type="entry name" value="Anti-Pycsar_Apyc1"/>
    <property type="match status" value="1"/>
</dbReference>
<protein>
    <submittedName>
        <fullName evidence="2">MBL fold metallo-hydrolase</fullName>
    </submittedName>
</protein>
<evidence type="ECO:0000313" key="3">
    <source>
        <dbReference type="Proteomes" id="UP001231915"/>
    </source>
</evidence>
<accession>A0ABT7ENY7</accession>
<name>A0ABT7ENY7_9GAMM</name>
<gene>
    <name evidence="2" type="ORF">QNM18_17095</name>
</gene>
<dbReference type="PANTHER" id="PTHR42663:SF6">
    <property type="entry name" value="HYDROLASE C777.06C-RELATED"/>
    <property type="match status" value="1"/>
</dbReference>